<dbReference type="Proteomes" id="UP000051862">
    <property type="component" value="Unassembled WGS sequence"/>
</dbReference>
<evidence type="ECO:0000313" key="6">
    <source>
        <dbReference type="Proteomes" id="UP000182125"/>
    </source>
</evidence>
<dbReference type="AlphaFoldDB" id="A0A0Q2S3M7"/>
<dbReference type="STRING" id="277988.SAMN05216170_0451"/>
<dbReference type="PATRIC" id="fig|277988.4.peg.1738"/>
<proteinExistence type="predicted"/>
<protein>
    <submittedName>
        <fullName evidence="3">Uncharacterized protein</fullName>
    </submittedName>
</protein>
<evidence type="ECO:0000313" key="5">
    <source>
        <dbReference type="Proteomes" id="UP000051862"/>
    </source>
</evidence>
<name>A0A0Q2S3M7_9EURY</name>
<reference evidence="3 5" key="1">
    <citation type="submission" date="2015-08" db="EMBL/GenBank/DDBJ databases">
        <title>Thermococcus thioreducens DSM 14981 genome sequencing.</title>
        <authorList>
            <person name="Hong S.-J."/>
            <person name="Kim M.-C."/>
            <person name="Shin J.-H."/>
        </authorList>
    </citation>
    <scope>NUCLEOTIDE SEQUENCE [LARGE SCALE GENOMIC DNA]</scope>
    <source>
        <strain evidence="3 5">DSM 14981</strain>
    </source>
</reference>
<accession>A0A0Q2S3M7</accession>
<dbReference type="RefSeq" id="WP_055429803.1">
    <property type="nucleotide sequence ID" value="NZ_CP015105.1"/>
</dbReference>
<keyword evidence="7" id="KW-1185">Reference proteome</keyword>
<evidence type="ECO:0000256" key="1">
    <source>
        <dbReference type="SAM" id="Phobius"/>
    </source>
</evidence>
<dbReference type="EMBL" id="FOIW01000001">
    <property type="protein sequence ID" value="SEV85978.1"/>
    <property type="molecule type" value="Genomic_DNA"/>
</dbReference>
<gene>
    <name evidence="2" type="ORF">A3L14_07490</name>
    <name evidence="3" type="ORF">AMR53_08265</name>
    <name evidence="4" type="ORF">SAMN05216170_0451</name>
</gene>
<feature type="transmembrane region" description="Helical" evidence="1">
    <location>
        <begin position="468"/>
        <end position="485"/>
    </location>
</feature>
<dbReference type="Proteomes" id="UP000250136">
    <property type="component" value="Chromosome"/>
</dbReference>
<reference evidence="4 6" key="3">
    <citation type="submission" date="2016-10" db="EMBL/GenBank/DDBJ databases">
        <authorList>
            <person name="de Groot N.N."/>
        </authorList>
    </citation>
    <scope>NUCLEOTIDE SEQUENCE [LARGE SCALE GENOMIC DNA]</scope>
    <source>
        <strain evidence="4 6">OGL-20</strain>
    </source>
</reference>
<organism evidence="3 5">
    <name type="scientific">Thermococcus thioreducens</name>
    <dbReference type="NCBI Taxonomy" id="277988"/>
    <lineage>
        <taxon>Archaea</taxon>
        <taxon>Methanobacteriati</taxon>
        <taxon>Methanobacteriota</taxon>
        <taxon>Thermococci</taxon>
        <taxon>Thermococcales</taxon>
        <taxon>Thermococcaceae</taxon>
        <taxon>Thermococcus</taxon>
    </lineage>
</organism>
<keyword evidence="1" id="KW-1133">Transmembrane helix</keyword>
<evidence type="ECO:0000313" key="3">
    <source>
        <dbReference type="EMBL" id="KQH82067.1"/>
    </source>
</evidence>
<dbReference type="OrthoDB" id="94709at2157"/>
<dbReference type="GeneID" id="33334256"/>
<dbReference type="Proteomes" id="UP000182125">
    <property type="component" value="Unassembled WGS sequence"/>
</dbReference>
<sequence length="488" mass="55418">MKRVLAVLFVAILLTPLIGPDLGLAEDFQPKTYKQDFVFTIVVMPNGNANITMKTVWLEPKDEIQKQIEKILNETQNGSMTVEEAIAKFEQEQLRRYVESLTQSGMNLTNESIKSYGIAEGNNVTIVFNAIALNFSKYYSYGDYWEVRIDPTRGYATINIPDTGLPFAIDINSTFIIKLPENATLIGYPKAFAKQYNTSKFFVTSEAKGDTVIVNSYIYIEPFLPPDGYKALFGDYKDYYIRYRAPYKGKEHYQSSVMNEYVTLDIYSNGSVRLHMRDEYIEPKSEVEARKKEIISYGVENATEYILRTYSIALGYRGALVDNGKVKILGLNETDAPLVIDAEYMLRNFTTFENGSYVYQFDPTLGLTSGLTDRMEYEVNHTLYLTINLPDGGKFLEVPDNISESLNGNRFTMTVLREGNSLKIVSNVFIRYGAPAEDITKMLSNHTTATIRYTVPEERSRLSETQQVIAIAVALLLVVGAIVFWKRR</sequence>
<evidence type="ECO:0000313" key="4">
    <source>
        <dbReference type="EMBL" id="SEV85978.1"/>
    </source>
</evidence>
<reference evidence="2 7" key="2">
    <citation type="submission" date="2016-04" db="EMBL/GenBank/DDBJ databases">
        <title>Complete genome sequence of Thermococcus thioreducens type strain OGL-20P.</title>
        <authorList>
            <person name="Oger P.M."/>
        </authorList>
    </citation>
    <scope>NUCLEOTIDE SEQUENCE [LARGE SCALE GENOMIC DNA]</scope>
    <source>
        <strain evidence="2 7">OGL-20P</strain>
    </source>
</reference>
<dbReference type="EMBL" id="CP015105">
    <property type="protein sequence ID" value="ASJ12738.1"/>
    <property type="molecule type" value="Genomic_DNA"/>
</dbReference>
<keyword evidence="1" id="KW-0472">Membrane</keyword>
<keyword evidence="1" id="KW-0812">Transmembrane</keyword>
<evidence type="ECO:0000313" key="7">
    <source>
        <dbReference type="Proteomes" id="UP000250136"/>
    </source>
</evidence>
<dbReference type="EMBL" id="LIXN01000013">
    <property type="protein sequence ID" value="KQH82067.1"/>
    <property type="molecule type" value="Genomic_DNA"/>
</dbReference>
<dbReference type="KEGG" id="ttd:A3L14_07490"/>
<evidence type="ECO:0000313" key="2">
    <source>
        <dbReference type="EMBL" id="ASJ12738.1"/>
    </source>
</evidence>